<dbReference type="Pfam" id="PF22785">
    <property type="entry name" value="Tc-R-P"/>
    <property type="match status" value="1"/>
</dbReference>
<dbReference type="Proteomes" id="UP000199062">
    <property type="component" value="Unassembled WGS sequence"/>
</dbReference>
<dbReference type="AlphaFoldDB" id="A0A1I6LQ85"/>
<keyword evidence="3" id="KW-1185">Reference proteome</keyword>
<evidence type="ECO:0000259" key="1">
    <source>
        <dbReference type="PROSITE" id="PS50056"/>
    </source>
</evidence>
<dbReference type="Gene3D" id="3.90.190.10">
    <property type="entry name" value="Protein tyrosine phosphatase superfamily"/>
    <property type="match status" value="1"/>
</dbReference>
<sequence>MPDARNGSPTDVHRFAPAAPEEEHVYGACCPGWHSTVDHDDAVDEWADFMLERGIDRVCYLLSGDQLDSTDADQGRYERAFGPENVRHVPIPDHHLADAKTLETELFPFLDDAVANDERVVVHCLAGIGRTGHVLAAWLVHGRDYDPVDAIETVEEMGRSPAEAEERGNARRGELYELLAHFA</sequence>
<evidence type="ECO:0000313" key="2">
    <source>
        <dbReference type="EMBL" id="SFS05568.1"/>
    </source>
</evidence>
<dbReference type="EMBL" id="FOZK01000003">
    <property type="protein sequence ID" value="SFS05568.1"/>
    <property type="molecule type" value="Genomic_DNA"/>
</dbReference>
<dbReference type="InterPro" id="IPR000387">
    <property type="entry name" value="Tyr_Pase_dom"/>
</dbReference>
<dbReference type="PROSITE" id="PS50056">
    <property type="entry name" value="TYR_PHOSPHATASE_2"/>
    <property type="match status" value="1"/>
</dbReference>
<evidence type="ECO:0000313" key="3">
    <source>
        <dbReference type="Proteomes" id="UP000199062"/>
    </source>
</evidence>
<dbReference type="InterPro" id="IPR016130">
    <property type="entry name" value="Tyr_Pase_AS"/>
</dbReference>
<dbReference type="OrthoDB" id="117569at2157"/>
<dbReference type="SUPFAM" id="SSF52799">
    <property type="entry name" value="(Phosphotyrosine protein) phosphatases II"/>
    <property type="match status" value="1"/>
</dbReference>
<dbReference type="STRING" id="767519.SAMN05216559_2878"/>
<organism evidence="2 3">
    <name type="scientific">Halomicrobium zhouii</name>
    <dbReference type="NCBI Taxonomy" id="767519"/>
    <lineage>
        <taxon>Archaea</taxon>
        <taxon>Methanobacteriati</taxon>
        <taxon>Methanobacteriota</taxon>
        <taxon>Stenosarchaea group</taxon>
        <taxon>Halobacteria</taxon>
        <taxon>Halobacteriales</taxon>
        <taxon>Haloarculaceae</taxon>
        <taxon>Halomicrobium</taxon>
    </lineage>
</organism>
<gene>
    <name evidence="2" type="ORF">SAMN05216559_2878</name>
</gene>
<proteinExistence type="predicted"/>
<reference evidence="2 3" key="1">
    <citation type="submission" date="2016-10" db="EMBL/GenBank/DDBJ databases">
        <authorList>
            <person name="de Groot N.N."/>
        </authorList>
    </citation>
    <scope>NUCLEOTIDE SEQUENCE [LARGE SCALE GENOMIC DNA]</scope>
    <source>
        <strain evidence="2 3">CGMCC 1.10457</strain>
    </source>
</reference>
<dbReference type="RefSeq" id="WP_089817246.1">
    <property type="nucleotide sequence ID" value="NZ_FOZK01000003.1"/>
</dbReference>
<protein>
    <submittedName>
        <fullName evidence="2">Dual specificity protein phosphatase</fullName>
    </submittedName>
</protein>
<dbReference type="InterPro" id="IPR029021">
    <property type="entry name" value="Prot-tyrosine_phosphatase-like"/>
</dbReference>
<dbReference type="PROSITE" id="PS00383">
    <property type="entry name" value="TYR_PHOSPHATASE_1"/>
    <property type="match status" value="1"/>
</dbReference>
<name>A0A1I6LQ85_9EURY</name>
<accession>A0A1I6LQ85</accession>
<feature type="domain" description="Tyrosine specific protein phosphatases" evidence="1">
    <location>
        <begin position="104"/>
        <end position="169"/>
    </location>
</feature>